<feature type="non-terminal residue" evidence="2">
    <location>
        <position position="1"/>
    </location>
</feature>
<comment type="caution">
    <text evidence="2">The sequence shown here is derived from an EMBL/GenBank/DDBJ whole genome shotgun (WGS) entry which is preliminary data.</text>
</comment>
<protein>
    <submittedName>
        <fullName evidence="2">Uncharacterized protein</fullName>
    </submittedName>
</protein>
<feature type="region of interest" description="Disordered" evidence="1">
    <location>
        <begin position="1"/>
        <end position="47"/>
    </location>
</feature>
<reference evidence="2 3" key="1">
    <citation type="submission" date="2023-08" db="EMBL/GenBank/DDBJ databases">
        <title>Black Yeasts Isolated from many extreme environments.</title>
        <authorList>
            <person name="Coleine C."/>
            <person name="Stajich J.E."/>
            <person name="Selbmann L."/>
        </authorList>
    </citation>
    <scope>NUCLEOTIDE SEQUENCE [LARGE SCALE GENOMIC DNA]</scope>
    <source>
        <strain evidence="2 3">CCFEE 536</strain>
    </source>
</reference>
<feature type="compositionally biased region" description="Polar residues" evidence="1">
    <location>
        <begin position="1"/>
        <end position="24"/>
    </location>
</feature>
<evidence type="ECO:0000313" key="2">
    <source>
        <dbReference type="EMBL" id="KAK5279285.1"/>
    </source>
</evidence>
<dbReference type="Proteomes" id="UP001357485">
    <property type="component" value="Unassembled WGS sequence"/>
</dbReference>
<evidence type="ECO:0000256" key="1">
    <source>
        <dbReference type="SAM" id="MobiDB-lite"/>
    </source>
</evidence>
<keyword evidence="3" id="KW-1185">Reference proteome</keyword>
<dbReference type="EMBL" id="JAVRRA010001739">
    <property type="protein sequence ID" value="KAK5279285.1"/>
    <property type="molecule type" value="Genomic_DNA"/>
</dbReference>
<feature type="region of interest" description="Disordered" evidence="1">
    <location>
        <begin position="77"/>
        <end position="118"/>
    </location>
</feature>
<evidence type="ECO:0000313" key="3">
    <source>
        <dbReference type="Proteomes" id="UP001357485"/>
    </source>
</evidence>
<feature type="compositionally biased region" description="Polar residues" evidence="1">
    <location>
        <begin position="86"/>
        <end position="118"/>
    </location>
</feature>
<organism evidence="2 3">
    <name type="scientific">Cryomyces antarcticus</name>
    <dbReference type="NCBI Taxonomy" id="329879"/>
    <lineage>
        <taxon>Eukaryota</taxon>
        <taxon>Fungi</taxon>
        <taxon>Dikarya</taxon>
        <taxon>Ascomycota</taxon>
        <taxon>Pezizomycotina</taxon>
        <taxon>Dothideomycetes</taxon>
        <taxon>Dothideomycetes incertae sedis</taxon>
        <taxon>Cryomyces</taxon>
    </lineage>
</organism>
<sequence>NQNPYQSNGVNGMSPNGVNGTNGRPGSATGGSGSPQQAYRAALHSRLLAQSQAGGGVGAGMGSPTMGNNISPALAHAALARPASRSGTPRSNTAGSNGNGMISPGQQLGQGSPRIGQS</sequence>
<gene>
    <name evidence="2" type="ORF">LTR16_007814</name>
</gene>
<proteinExistence type="predicted"/>
<accession>A0ABR0M5Z9</accession>
<name>A0ABR0M5Z9_9PEZI</name>